<dbReference type="Gene3D" id="3.30.70.330">
    <property type="match status" value="3"/>
</dbReference>
<keyword evidence="1" id="KW-0597">Phosphoprotein</keyword>
<dbReference type="GO" id="GO:0003723">
    <property type="term" value="F:RNA binding"/>
    <property type="evidence" value="ECO:0007669"/>
    <property type="project" value="UniProtKB-UniRule"/>
</dbReference>
<feature type="domain" description="RRM" evidence="6">
    <location>
        <begin position="235"/>
        <end position="315"/>
    </location>
</feature>
<evidence type="ECO:0000256" key="4">
    <source>
        <dbReference type="PROSITE-ProRule" id="PRU00176"/>
    </source>
</evidence>
<evidence type="ECO:0000313" key="8">
    <source>
        <dbReference type="Proteomes" id="UP000245884"/>
    </source>
</evidence>
<dbReference type="InterPro" id="IPR000504">
    <property type="entry name" value="RRM_dom"/>
</dbReference>
<dbReference type="EMBL" id="KZ819668">
    <property type="protein sequence ID" value="PWN27453.1"/>
    <property type="molecule type" value="Genomic_DNA"/>
</dbReference>
<protein>
    <submittedName>
        <fullName evidence="7">Splicing factor, CC1-like protein</fullName>
    </submittedName>
</protein>
<evidence type="ECO:0000313" key="7">
    <source>
        <dbReference type="EMBL" id="PWN27453.1"/>
    </source>
</evidence>
<dbReference type="RefSeq" id="XP_025362065.1">
    <property type="nucleotide sequence ID" value="XM_025503758.1"/>
</dbReference>
<dbReference type="Pfam" id="PF15519">
    <property type="entry name" value="RBM39linker"/>
    <property type="match status" value="1"/>
</dbReference>
<accession>A0A316UU70</accession>
<evidence type="ECO:0000256" key="3">
    <source>
        <dbReference type="ARBA" id="ARBA00022884"/>
    </source>
</evidence>
<dbReference type="CDD" id="cd12285">
    <property type="entry name" value="RRM3_RBM39_like"/>
    <property type="match status" value="1"/>
</dbReference>
<feature type="compositionally biased region" description="Basic and acidic residues" evidence="5">
    <location>
        <begin position="18"/>
        <end position="30"/>
    </location>
</feature>
<evidence type="ECO:0000256" key="5">
    <source>
        <dbReference type="SAM" id="MobiDB-lite"/>
    </source>
</evidence>
<keyword evidence="2" id="KW-0677">Repeat</keyword>
<dbReference type="PROSITE" id="PS50102">
    <property type="entry name" value="RRM"/>
    <property type="match status" value="3"/>
</dbReference>
<dbReference type="GO" id="GO:0005634">
    <property type="term" value="C:nucleus"/>
    <property type="evidence" value="ECO:0007669"/>
    <property type="project" value="InterPro"/>
</dbReference>
<evidence type="ECO:0000256" key="1">
    <source>
        <dbReference type="ARBA" id="ARBA00022553"/>
    </source>
</evidence>
<feature type="compositionally biased region" description="Basic and acidic residues" evidence="5">
    <location>
        <begin position="111"/>
        <end position="128"/>
    </location>
</feature>
<dbReference type="InterPro" id="IPR012677">
    <property type="entry name" value="Nucleotide-bd_a/b_plait_sf"/>
</dbReference>
<feature type="compositionally biased region" description="Basic and acidic residues" evidence="5">
    <location>
        <begin position="94"/>
        <end position="103"/>
    </location>
</feature>
<organism evidence="7 8">
    <name type="scientific">Jaminaea rosea</name>
    <dbReference type="NCBI Taxonomy" id="1569628"/>
    <lineage>
        <taxon>Eukaryota</taxon>
        <taxon>Fungi</taxon>
        <taxon>Dikarya</taxon>
        <taxon>Basidiomycota</taxon>
        <taxon>Ustilaginomycotina</taxon>
        <taxon>Exobasidiomycetes</taxon>
        <taxon>Microstromatales</taxon>
        <taxon>Microstromatales incertae sedis</taxon>
        <taxon>Jaminaea</taxon>
    </lineage>
</organism>
<feature type="domain" description="RRM" evidence="6">
    <location>
        <begin position="554"/>
        <end position="639"/>
    </location>
</feature>
<evidence type="ECO:0000259" key="6">
    <source>
        <dbReference type="PROSITE" id="PS50102"/>
    </source>
</evidence>
<dbReference type="InterPro" id="IPR029123">
    <property type="entry name" value="RBM39_linker"/>
</dbReference>
<dbReference type="Proteomes" id="UP000245884">
    <property type="component" value="Unassembled WGS sequence"/>
</dbReference>
<keyword evidence="8" id="KW-1185">Reference proteome</keyword>
<feature type="region of interest" description="Disordered" evidence="5">
    <location>
        <begin position="454"/>
        <end position="478"/>
    </location>
</feature>
<dbReference type="GO" id="GO:0006397">
    <property type="term" value="P:mRNA processing"/>
    <property type="evidence" value="ECO:0007669"/>
    <property type="project" value="InterPro"/>
</dbReference>
<feature type="compositionally biased region" description="Low complexity" evidence="5">
    <location>
        <begin position="465"/>
        <end position="478"/>
    </location>
</feature>
<dbReference type="InterPro" id="IPR035979">
    <property type="entry name" value="RBD_domain_sf"/>
</dbReference>
<evidence type="ECO:0000256" key="2">
    <source>
        <dbReference type="ARBA" id="ARBA00022737"/>
    </source>
</evidence>
<feature type="compositionally biased region" description="Basic and acidic residues" evidence="5">
    <location>
        <begin position="155"/>
        <end position="184"/>
    </location>
</feature>
<dbReference type="OrthoDB" id="5411533at2759"/>
<keyword evidence="3 4" id="KW-0694">RNA-binding</keyword>
<gene>
    <name evidence="7" type="ORF">BDZ90DRAFT_179467</name>
</gene>
<sequence length="647" mass="71050">MAQSHSPSASPSPPQQDPADREKALADQLRRRAMASKNPKNTASSSPPAPRRRGDRSSRSPPSRSSQSPPPRSTRRYDTDSPDPEPAAASKSSRRSDRGDRERERHRRRSGRDSADPDSDRRRSNGHDSHRRASVARSTRDEDDDDDARSQRSSRRYDSRERDRDPYDRRRQPSSRRHDYEYDYYRGPPPPRGGYDYYSPRSDYHRGGRYSSRPRSPSPPRRRTPTPEPDDYERRSVFCSQLSARLTQRDLGEFFEEKLGEDTVKDVRIVTDRHTGRSKGIGYVELRSEDLVRKACDCSGEKIYGIPILVQLTEAARNRGEGASTAAAPIRPNLIAQLAPGALENLPLPPHLATAMGHVAPGHRNATYHANTDARLYVGSLHFSITDADLKAVFEPFGEIDHVDLHREPNGKSKGFAFVQFKRAAEAERAIEHMDNFELAGRNIRVGHVNARGQEGKTAAQLRNASAGGAASPPAPASAQAASSSAAAAQAAMLAAGNTATLTSAYDDGGGGGLTSQNRANLMAMLARNDGSQASPAAAPEQVRPASIPEAKSRGVLLKNMFNPEEETERDWDKDLAEDVKGECESKYGRVEQCLVDKDSSYGEIYLRFADIDGASRAIAGLNGRWFGGRQVGAVFISEGILSARLG</sequence>
<dbReference type="CDD" id="cd12284">
    <property type="entry name" value="RRM2_RBM23_RBM39"/>
    <property type="match status" value="1"/>
</dbReference>
<feature type="domain" description="RRM" evidence="6">
    <location>
        <begin position="374"/>
        <end position="451"/>
    </location>
</feature>
<dbReference type="SMART" id="SM00361">
    <property type="entry name" value="RRM_1"/>
    <property type="match status" value="2"/>
</dbReference>
<dbReference type="Pfam" id="PF00076">
    <property type="entry name" value="RRM_1"/>
    <property type="match status" value="3"/>
</dbReference>
<dbReference type="SUPFAM" id="SSF54928">
    <property type="entry name" value="RNA-binding domain, RBD"/>
    <property type="match status" value="2"/>
</dbReference>
<name>A0A316UU70_9BASI</name>
<dbReference type="AlphaFoldDB" id="A0A316UU70"/>
<proteinExistence type="predicted"/>
<dbReference type="InterPro" id="IPR006509">
    <property type="entry name" value="RBM39_SF"/>
</dbReference>
<dbReference type="STRING" id="1569628.A0A316UU70"/>
<dbReference type="PANTHER" id="PTHR48036">
    <property type="entry name" value="SPLICING FACTOR (PAD-1), PUTATIVE (AFU_ORTHOLOGUE AFUA_1G15810)-RELATED"/>
    <property type="match status" value="1"/>
</dbReference>
<dbReference type="GeneID" id="37025581"/>
<reference evidence="7 8" key="1">
    <citation type="journal article" date="2018" name="Mol. Biol. Evol.">
        <title>Broad Genomic Sampling Reveals a Smut Pathogenic Ancestry of the Fungal Clade Ustilaginomycotina.</title>
        <authorList>
            <person name="Kijpornyongpan T."/>
            <person name="Mondo S.J."/>
            <person name="Barry K."/>
            <person name="Sandor L."/>
            <person name="Lee J."/>
            <person name="Lipzen A."/>
            <person name="Pangilinan J."/>
            <person name="LaButti K."/>
            <person name="Hainaut M."/>
            <person name="Henrissat B."/>
            <person name="Grigoriev I.V."/>
            <person name="Spatafora J.W."/>
            <person name="Aime M.C."/>
        </authorList>
    </citation>
    <scope>NUCLEOTIDE SEQUENCE [LARGE SCALE GENOMIC DNA]</scope>
    <source>
        <strain evidence="7 8">MCA 5214</strain>
    </source>
</reference>
<feature type="region of interest" description="Disordered" evidence="5">
    <location>
        <begin position="1"/>
        <end position="236"/>
    </location>
</feature>
<dbReference type="SMART" id="SM00360">
    <property type="entry name" value="RRM"/>
    <property type="match status" value="3"/>
</dbReference>
<dbReference type="InterPro" id="IPR003954">
    <property type="entry name" value="RRM_euk-type"/>
</dbReference>